<evidence type="ECO:0000313" key="1">
    <source>
        <dbReference type="EMBL" id="MBB4246130.1"/>
    </source>
</evidence>
<gene>
    <name evidence="1" type="ORF">GGD90_000479</name>
</gene>
<proteinExistence type="predicted"/>
<reference evidence="1 2" key="1">
    <citation type="submission" date="2020-08" db="EMBL/GenBank/DDBJ databases">
        <title>Genome sequencing of Purple Non-Sulfur Bacteria from various extreme environments.</title>
        <authorList>
            <person name="Mayer M."/>
        </authorList>
    </citation>
    <scope>NUCLEOTIDE SEQUENCE [LARGE SCALE GENOMIC DNA]</scope>
    <source>
        <strain evidence="1 2">2761</strain>
    </source>
</reference>
<dbReference type="AlphaFoldDB" id="A0A840G558"/>
<dbReference type="InterPro" id="IPR025688">
    <property type="entry name" value="PGDYG_prot"/>
</dbReference>
<dbReference type="Proteomes" id="UP000587070">
    <property type="component" value="Unassembled WGS sequence"/>
</dbReference>
<evidence type="ECO:0000313" key="2">
    <source>
        <dbReference type="Proteomes" id="UP000587070"/>
    </source>
</evidence>
<dbReference type="Pfam" id="PF14083">
    <property type="entry name" value="PGDYG"/>
    <property type="match status" value="1"/>
</dbReference>
<comment type="caution">
    <text evidence="1">The sequence shown here is derived from an EMBL/GenBank/DDBJ whole genome shotgun (WGS) entry which is preliminary data.</text>
</comment>
<accession>A0A840G558</accession>
<protein>
    <recommendedName>
        <fullName evidence="3">PGDYG protein</fullName>
    </recommendedName>
</protein>
<sequence>MLELDNINLVTDPLAARYVKDETVSVAFAREPGELISLEGPNRYAPGDALISGATGSRWVVSRDRFDAKYAALPPTPPGEDGCYRARPLPVLARQIAEPFTALRSAGGDRLYGKAGDWLLQYAPGDFGIAENARFVQVYRKID</sequence>
<keyword evidence="2" id="KW-1185">Reference proteome</keyword>
<evidence type="ECO:0008006" key="3">
    <source>
        <dbReference type="Google" id="ProtNLM"/>
    </source>
</evidence>
<dbReference type="OrthoDB" id="8967783at2"/>
<organism evidence="1 2">
    <name type="scientific">Rhodocyclus tenuis</name>
    <name type="common">Rhodospirillum tenue</name>
    <dbReference type="NCBI Taxonomy" id="1066"/>
    <lineage>
        <taxon>Bacteria</taxon>
        <taxon>Pseudomonadati</taxon>
        <taxon>Pseudomonadota</taxon>
        <taxon>Betaproteobacteria</taxon>
        <taxon>Rhodocyclales</taxon>
        <taxon>Rhodocyclaceae</taxon>
        <taxon>Rhodocyclus</taxon>
    </lineage>
</organism>
<name>A0A840G558_RHOTE</name>
<dbReference type="EMBL" id="JACIGE010000001">
    <property type="protein sequence ID" value="MBB4246130.1"/>
    <property type="molecule type" value="Genomic_DNA"/>
</dbReference>
<dbReference type="RefSeq" id="WP_153114890.1">
    <property type="nucleotide sequence ID" value="NZ_JACIGE010000001.1"/>
</dbReference>